<dbReference type="EMBL" id="LFWA01000009">
    <property type="protein sequence ID" value="KTW29446.1"/>
    <property type="molecule type" value="Genomic_DNA"/>
</dbReference>
<dbReference type="Gene3D" id="3.90.550.10">
    <property type="entry name" value="Spore Coat Polysaccharide Biosynthesis Protein SpsA, Chain A"/>
    <property type="match status" value="1"/>
</dbReference>
<dbReference type="GO" id="GO:0006487">
    <property type="term" value="P:protein N-linked glycosylation"/>
    <property type="evidence" value="ECO:0007669"/>
    <property type="project" value="TreeGrafter"/>
</dbReference>
<keyword evidence="16" id="KW-1185">Reference proteome</keyword>
<comment type="catalytic activity">
    <reaction evidence="12">
        <text>a di-trans,poly-cis-dolichyl phosphate + UDP-alpha-D-glucose = a di-trans,poly-cis-dolichyl beta-D-glucosyl phosphate + UDP</text>
        <dbReference type="Rhea" id="RHEA:15401"/>
        <dbReference type="Rhea" id="RHEA-COMP:19498"/>
        <dbReference type="Rhea" id="RHEA-COMP:19502"/>
        <dbReference type="ChEBI" id="CHEBI:57525"/>
        <dbReference type="ChEBI" id="CHEBI:57683"/>
        <dbReference type="ChEBI" id="CHEBI:58223"/>
        <dbReference type="ChEBI" id="CHEBI:58885"/>
        <dbReference type="EC" id="2.4.1.117"/>
    </reaction>
    <physiologicalReaction direction="left-to-right" evidence="12">
        <dbReference type="Rhea" id="RHEA:15402"/>
    </physiologicalReaction>
</comment>
<dbReference type="CDD" id="cd04188">
    <property type="entry name" value="DPG_synthase"/>
    <property type="match status" value="1"/>
</dbReference>
<dbReference type="SUPFAM" id="SSF53448">
    <property type="entry name" value="Nucleotide-diphospho-sugar transferases"/>
    <property type="match status" value="1"/>
</dbReference>
<dbReference type="GO" id="GO:0005789">
    <property type="term" value="C:endoplasmic reticulum membrane"/>
    <property type="evidence" value="ECO:0007669"/>
    <property type="project" value="UniProtKB-SubCell"/>
</dbReference>
<dbReference type="eggNOG" id="KOG2977">
    <property type="taxonomic scope" value="Eukaryota"/>
</dbReference>
<dbReference type="AlphaFoldDB" id="A0A0W4ZMB0"/>
<keyword evidence="9" id="KW-0735">Signal-anchor</keyword>
<dbReference type="OrthoDB" id="3784at2759"/>
<comment type="pathway">
    <text evidence="2">Protein modification; protein glycosylation.</text>
</comment>
<dbReference type="STRING" id="1408657.A0A0W4ZMB0"/>
<dbReference type="InterPro" id="IPR035518">
    <property type="entry name" value="DPG_synthase"/>
</dbReference>
<comment type="subcellular location">
    <subcellularLocation>
        <location evidence="1">Endoplasmic reticulum membrane</location>
        <topology evidence="1">Single-pass membrane protein</topology>
    </subcellularLocation>
</comment>
<dbReference type="Pfam" id="PF00535">
    <property type="entry name" value="Glycos_transf_2"/>
    <property type="match status" value="1"/>
</dbReference>
<dbReference type="PANTHER" id="PTHR10859:SF91">
    <property type="entry name" value="DOLICHYL-PHOSPHATE BETA-GLUCOSYLTRANSFERASE"/>
    <property type="match status" value="1"/>
</dbReference>
<dbReference type="GeneID" id="28940580"/>
<evidence type="ECO:0000256" key="8">
    <source>
        <dbReference type="ARBA" id="ARBA00022824"/>
    </source>
</evidence>
<keyword evidence="6" id="KW-0808">Transferase</keyword>
<protein>
    <recommendedName>
        <fullName evidence="4">dolichyl-phosphate beta-glucosyltransferase</fullName>
        <ecNumber evidence="4">2.4.1.117</ecNumber>
    </recommendedName>
</protein>
<keyword evidence="11 13" id="KW-0472">Membrane</keyword>
<keyword evidence="7 13" id="KW-0812">Transmembrane</keyword>
<evidence type="ECO:0000256" key="3">
    <source>
        <dbReference type="ARBA" id="ARBA00006739"/>
    </source>
</evidence>
<dbReference type="PANTHER" id="PTHR10859">
    <property type="entry name" value="GLYCOSYL TRANSFERASE"/>
    <property type="match status" value="1"/>
</dbReference>
<dbReference type="InterPro" id="IPR029044">
    <property type="entry name" value="Nucleotide-diphossugar_trans"/>
</dbReference>
<keyword evidence="5" id="KW-0328">Glycosyltransferase</keyword>
<evidence type="ECO:0000256" key="5">
    <source>
        <dbReference type="ARBA" id="ARBA00022676"/>
    </source>
</evidence>
<keyword evidence="8" id="KW-0256">Endoplasmic reticulum</keyword>
<evidence type="ECO:0000313" key="16">
    <source>
        <dbReference type="Proteomes" id="UP000053447"/>
    </source>
</evidence>
<evidence type="ECO:0000256" key="13">
    <source>
        <dbReference type="SAM" id="Phobius"/>
    </source>
</evidence>
<dbReference type="InterPro" id="IPR001173">
    <property type="entry name" value="Glyco_trans_2-like"/>
</dbReference>
<dbReference type="Proteomes" id="UP000053447">
    <property type="component" value="Unassembled WGS sequence"/>
</dbReference>
<comment type="caution">
    <text evidence="15">The sequence shown here is derived from an EMBL/GenBank/DDBJ whole genome shotgun (WGS) entry which is preliminary data.</text>
</comment>
<reference evidence="16" key="1">
    <citation type="journal article" date="2016" name="Nat. Commun.">
        <title>Genome analysis of three Pneumocystis species reveals adaptation mechanisms to life exclusively in mammalian hosts.</title>
        <authorList>
            <person name="Ma L."/>
            <person name="Chen Z."/>
            <person name="Huang D.W."/>
            <person name="Kutty G."/>
            <person name="Ishihara M."/>
            <person name="Wang H."/>
            <person name="Abouelleil A."/>
            <person name="Bishop L."/>
            <person name="Davey E."/>
            <person name="Deng R."/>
            <person name="Deng X."/>
            <person name="Fan L."/>
            <person name="Fantoni G."/>
            <person name="Fitzgerald M."/>
            <person name="Gogineni E."/>
            <person name="Goldberg J.M."/>
            <person name="Handley G."/>
            <person name="Hu X."/>
            <person name="Huber C."/>
            <person name="Jiao X."/>
            <person name="Jones K."/>
            <person name="Levin J.Z."/>
            <person name="Liu Y."/>
            <person name="Macdonald P."/>
            <person name="Melnikov A."/>
            <person name="Raley C."/>
            <person name="Sassi M."/>
            <person name="Sherman B.T."/>
            <person name="Song X."/>
            <person name="Sykes S."/>
            <person name="Tran B."/>
            <person name="Walsh L."/>
            <person name="Xia Y."/>
            <person name="Yang J."/>
            <person name="Young S."/>
            <person name="Zeng Q."/>
            <person name="Zheng X."/>
            <person name="Stephens R."/>
            <person name="Nusbaum C."/>
            <person name="Birren B.W."/>
            <person name="Azadi P."/>
            <person name="Lempicki R.A."/>
            <person name="Cuomo C.A."/>
            <person name="Kovacs J.A."/>
        </authorList>
    </citation>
    <scope>NUCLEOTIDE SEQUENCE [LARGE SCALE GENOMIC DNA]</scope>
    <source>
        <strain evidence="16">RU7</strain>
    </source>
</reference>
<gene>
    <name evidence="15" type="ORF">T551_02062</name>
</gene>
<proteinExistence type="inferred from homology"/>
<evidence type="ECO:0000256" key="9">
    <source>
        <dbReference type="ARBA" id="ARBA00022968"/>
    </source>
</evidence>
<evidence type="ECO:0000256" key="1">
    <source>
        <dbReference type="ARBA" id="ARBA00004389"/>
    </source>
</evidence>
<evidence type="ECO:0000256" key="2">
    <source>
        <dbReference type="ARBA" id="ARBA00004922"/>
    </source>
</evidence>
<evidence type="ECO:0000313" key="15">
    <source>
        <dbReference type="EMBL" id="KTW29446.1"/>
    </source>
</evidence>
<evidence type="ECO:0000256" key="4">
    <source>
        <dbReference type="ARBA" id="ARBA00012583"/>
    </source>
</evidence>
<dbReference type="VEuPathDB" id="FungiDB:T551_02062"/>
<evidence type="ECO:0000259" key="14">
    <source>
        <dbReference type="Pfam" id="PF00535"/>
    </source>
</evidence>
<dbReference type="RefSeq" id="XP_018229277.1">
    <property type="nucleotide sequence ID" value="XM_018374325.1"/>
</dbReference>
<feature type="transmembrane region" description="Helical" evidence="13">
    <location>
        <begin position="6"/>
        <end position="35"/>
    </location>
</feature>
<feature type="domain" description="Glycosyltransferase 2-like" evidence="14">
    <location>
        <begin position="74"/>
        <end position="252"/>
    </location>
</feature>
<comment type="similarity">
    <text evidence="3">Belongs to the glycosyltransferase 2 family.</text>
</comment>
<evidence type="ECO:0000256" key="11">
    <source>
        <dbReference type="ARBA" id="ARBA00023136"/>
    </source>
</evidence>
<dbReference type="GO" id="GO:0004581">
    <property type="term" value="F:dolichyl-phosphate beta-glucosyltransferase activity"/>
    <property type="evidence" value="ECO:0007669"/>
    <property type="project" value="UniProtKB-EC"/>
</dbReference>
<evidence type="ECO:0000256" key="6">
    <source>
        <dbReference type="ARBA" id="ARBA00022679"/>
    </source>
</evidence>
<evidence type="ECO:0000256" key="12">
    <source>
        <dbReference type="ARBA" id="ARBA00045097"/>
    </source>
</evidence>
<evidence type="ECO:0000256" key="7">
    <source>
        <dbReference type="ARBA" id="ARBA00022692"/>
    </source>
</evidence>
<accession>A0A0W4ZMB0</accession>
<name>A0A0W4ZMB0_PNEJ7</name>
<organism evidence="15 16">
    <name type="scientific">Pneumocystis jirovecii (strain RU7)</name>
    <name type="common">Human pneumocystis pneumonia agent</name>
    <dbReference type="NCBI Taxonomy" id="1408657"/>
    <lineage>
        <taxon>Eukaryota</taxon>
        <taxon>Fungi</taxon>
        <taxon>Dikarya</taxon>
        <taxon>Ascomycota</taxon>
        <taxon>Taphrinomycotina</taxon>
        <taxon>Pneumocystomycetes</taxon>
        <taxon>Pneumocystaceae</taxon>
        <taxon>Pneumocystis</taxon>
    </lineage>
</organism>
<sequence>MIIMKLTFWPILIFIVIILIIFFFYFFAISVLSAFSQPRISYQSELYCKVISETGEYDKVHFNTLDVPAEVFLSVVVPAFNEKLRLSKMLQETVEFLSKFEKQQKWEILIIDDGSTDNTFEYSVEWALSKSKTLKQGEIRICSLKKNRGKGGAVTHGMIHSRGEYIIFADADGASKFSDLRYLLKEIKKIEENGYGIAIGSRSHMASNNIILKRSKIRSFMMYVFHKYLWFMGIRHIKDTQCGFKLFTRKAALVIFSNIHVEKWIFDIEILILAEIFLIPVIEVPITWHEVSGSKLSLISDSLRMAIDLLVMRLSYKFGLWKIKKKKIIKF</sequence>
<dbReference type="EC" id="2.4.1.117" evidence="4"/>
<evidence type="ECO:0000256" key="10">
    <source>
        <dbReference type="ARBA" id="ARBA00022989"/>
    </source>
</evidence>
<keyword evidence="10 13" id="KW-1133">Transmembrane helix</keyword>